<sequence length="37" mass="4519">MESRRMHARVGYDRQARVLVYWCLHTPIEEHPLCLHD</sequence>
<reference evidence="2" key="1">
    <citation type="journal article" date="2012" name="Nat. Biotechnol.">
        <title>Reference genome sequence of the model plant Setaria.</title>
        <authorList>
            <person name="Bennetzen J.L."/>
            <person name="Schmutz J."/>
            <person name="Wang H."/>
            <person name="Percifield R."/>
            <person name="Hawkins J."/>
            <person name="Pontaroli A.C."/>
            <person name="Estep M."/>
            <person name="Feng L."/>
            <person name="Vaughn J.N."/>
            <person name="Grimwood J."/>
            <person name="Jenkins J."/>
            <person name="Barry K."/>
            <person name="Lindquist E."/>
            <person name="Hellsten U."/>
            <person name="Deshpande S."/>
            <person name="Wang X."/>
            <person name="Wu X."/>
            <person name="Mitros T."/>
            <person name="Triplett J."/>
            <person name="Yang X."/>
            <person name="Ye C.Y."/>
            <person name="Mauro-Herrera M."/>
            <person name="Wang L."/>
            <person name="Li P."/>
            <person name="Sharma M."/>
            <person name="Sharma R."/>
            <person name="Ronald P.C."/>
            <person name="Panaud O."/>
            <person name="Kellogg E.A."/>
            <person name="Brutnell T.P."/>
            <person name="Doust A.N."/>
            <person name="Tuskan G.A."/>
            <person name="Rokhsar D."/>
            <person name="Devos K.M."/>
        </authorList>
    </citation>
    <scope>NUCLEOTIDE SEQUENCE [LARGE SCALE GENOMIC DNA]</scope>
    <source>
        <strain evidence="2">cv. Yugu1</strain>
    </source>
</reference>
<dbReference type="Proteomes" id="UP000004995">
    <property type="component" value="Unassembled WGS sequence"/>
</dbReference>
<dbReference type="AlphaFoldDB" id="K3XUG1"/>
<name>K3XUG1_SETIT</name>
<proteinExistence type="predicted"/>
<dbReference type="InParanoid" id="K3XUG1"/>
<evidence type="ECO:0000313" key="1">
    <source>
        <dbReference type="EnsemblPlants" id="KQL03805"/>
    </source>
</evidence>
<dbReference type="EMBL" id="AGNK02002799">
    <property type="status" value="NOT_ANNOTATED_CDS"/>
    <property type="molecule type" value="Genomic_DNA"/>
</dbReference>
<dbReference type="Gramene" id="KQL03805">
    <property type="protein sequence ID" value="KQL03805"/>
    <property type="gene ID" value="SETIT_005568mg"/>
</dbReference>
<accession>K3XUG1</accession>
<dbReference type="EnsemblPlants" id="KQL03805">
    <property type="protein sequence ID" value="KQL03805"/>
    <property type="gene ID" value="SETIT_005568mg"/>
</dbReference>
<reference evidence="1" key="2">
    <citation type="submission" date="2018-08" db="UniProtKB">
        <authorList>
            <consortium name="EnsemblPlants"/>
        </authorList>
    </citation>
    <scope>IDENTIFICATION</scope>
    <source>
        <strain evidence="1">Yugu1</strain>
    </source>
</reference>
<protein>
    <submittedName>
        <fullName evidence="1">Uncharacterized protein</fullName>
    </submittedName>
</protein>
<organism evidence="1 2">
    <name type="scientific">Setaria italica</name>
    <name type="common">Foxtail millet</name>
    <name type="synonym">Panicum italicum</name>
    <dbReference type="NCBI Taxonomy" id="4555"/>
    <lineage>
        <taxon>Eukaryota</taxon>
        <taxon>Viridiplantae</taxon>
        <taxon>Streptophyta</taxon>
        <taxon>Embryophyta</taxon>
        <taxon>Tracheophyta</taxon>
        <taxon>Spermatophyta</taxon>
        <taxon>Magnoliopsida</taxon>
        <taxon>Liliopsida</taxon>
        <taxon>Poales</taxon>
        <taxon>Poaceae</taxon>
        <taxon>PACMAD clade</taxon>
        <taxon>Panicoideae</taxon>
        <taxon>Panicodae</taxon>
        <taxon>Paniceae</taxon>
        <taxon>Cenchrinae</taxon>
        <taxon>Setaria</taxon>
    </lineage>
</organism>
<keyword evidence="2" id="KW-1185">Reference proteome</keyword>
<dbReference type="HOGENOM" id="CLU_3351968_0_0_1"/>
<evidence type="ECO:0000313" key="2">
    <source>
        <dbReference type="Proteomes" id="UP000004995"/>
    </source>
</evidence>